<dbReference type="PROSITE" id="PS51257">
    <property type="entry name" value="PROKAR_LIPOPROTEIN"/>
    <property type="match status" value="1"/>
</dbReference>
<proteinExistence type="predicted"/>
<sequence length="90" mass="10289">MKNIKASMLAISLAFLFIACSGKVQTNKIPNETKYYLPKGVKTSDKVALDSKELQSYSLALEKFFKRNVKADEEKKQDIYQTGIERGYFQ</sequence>
<dbReference type="Proteomes" id="UP000250166">
    <property type="component" value="Unassembled WGS sequence"/>
</dbReference>
<reference evidence="2 3" key="1">
    <citation type="submission" date="2018-06" db="EMBL/GenBank/DDBJ databases">
        <authorList>
            <consortium name="Pathogen Informatics"/>
            <person name="Doyle S."/>
        </authorList>
    </citation>
    <scope>NUCLEOTIDE SEQUENCE [LARGE SCALE GENOMIC DNA]</scope>
    <source>
        <strain evidence="2 3">NCTC13102</strain>
    </source>
</reference>
<organism evidence="2 3">
    <name type="scientific">Helicobacter fennelliae</name>
    <dbReference type="NCBI Taxonomy" id="215"/>
    <lineage>
        <taxon>Bacteria</taxon>
        <taxon>Pseudomonadati</taxon>
        <taxon>Campylobacterota</taxon>
        <taxon>Epsilonproteobacteria</taxon>
        <taxon>Campylobacterales</taxon>
        <taxon>Helicobacteraceae</taxon>
        <taxon>Helicobacter</taxon>
    </lineage>
</organism>
<evidence type="ECO:0008006" key="4">
    <source>
        <dbReference type="Google" id="ProtNLM"/>
    </source>
</evidence>
<gene>
    <name evidence="2" type="ORF">NCTC13102_02225</name>
</gene>
<feature type="chain" id="PRO_5016182487" description="Lipoprotein" evidence="1">
    <location>
        <begin position="22"/>
        <end position="90"/>
    </location>
</feature>
<evidence type="ECO:0000256" key="1">
    <source>
        <dbReference type="SAM" id="SignalP"/>
    </source>
</evidence>
<dbReference type="EMBL" id="UAWL01000031">
    <property type="protein sequence ID" value="SQC36418.1"/>
    <property type="molecule type" value="Genomic_DNA"/>
</dbReference>
<keyword evidence="1" id="KW-0732">Signal</keyword>
<accession>A0A2X3E230</accession>
<dbReference type="RefSeq" id="WP_112059259.1">
    <property type="nucleotide sequence ID" value="NZ_UAWL01000031.1"/>
</dbReference>
<evidence type="ECO:0000313" key="3">
    <source>
        <dbReference type="Proteomes" id="UP000250166"/>
    </source>
</evidence>
<dbReference type="AlphaFoldDB" id="A0A2X3E230"/>
<feature type="signal peptide" evidence="1">
    <location>
        <begin position="1"/>
        <end position="21"/>
    </location>
</feature>
<name>A0A2X3E230_9HELI</name>
<evidence type="ECO:0000313" key="2">
    <source>
        <dbReference type="EMBL" id="SQC36418.1"/>
    </source>
</evidence>
<protein>
    <recommendedName>
        <fullName evidence="4">Lipoprotein</fullName>
    </recommendedName>
</protein>